<organism evidence="1">
    <name type="scientific">Acartia pacifica</name>
    <name type="common">Copepod</name>
    <dbReference type="NCBI Taxonomy" id="335913"/>
    <lineage>
        <taxon>Eukaryota</taxon>
        <taxon>Metazoa</taxon>
        <taxon>Ecdysozoa</taxon>
        <taxon>Arthropoda</taxon>
        <taxon>Crustacea</taxon>
        <taxon>Multicrustacea</taxon>
        <taxon>Hexanauplia</taxon>
        <taxon>Copepoda</taxon>
        <taxon>Calanoida</taxon>
        <taxon>Acartiidae</taxon>
        <taxon>Acartia</taxon>
    </lineage>
</organism>
<dbReference type="EMBL" id="KT754698">
    <property type="protein sequence ID" value="ALS04532.1"/>
    <property type="molecule type" value="mRNA"/>
</dbReference>
<proteinExistence type="evidence at transcript level"/>
<accession>A0A0U2TGU9</accession>
<dbReference type="AlphaFoldDB" id="A0A0U2TGU9"/>
<evidence type="ECO:0000313" key="1">
    <source>
        <dbReference type="EMBL" id="ALS04532.1"/>
    </source>
</evidence>
<sequence>MDGKQVAVLLKKLDLSLDQWRLQVLTGKRVMTDIIGALYPDDKLVQDSLTEQLDLRLTDLKSALDKMNTIVLDIESLNVKLKAMLDLQSMSGGQSLVVEINQVPTDIRDLATWASSILSELGNQLRMNTAVVTSICHLETRELALFHQGVWTLQPAVTGQTELFMSCIRHIVQQEAAR</sequence>
<name>A0A0U2TGU9_ACAPC</name>
<protein>
    <submittedName>
        <fullName evidence="1">Uncharacterized protein</fullName>
    </submittedName>
</protein>
<reference evidence="1" key="1">
    <citation type="journal article" date="2015" name="Sci. Rep.">
        <title>Spliced leader RNA trans-splicing discovered in copepods.</title>
        <authorList>
            <person name="Yang F."/>
            <person name="Xu D."/>
            <person name="Zhuang Y."/>
            <person name="Yi X."/>
            <person name="Huang Y."/>
            <person name="Chen H."/>
            <person name="Lin S."/>
            <person name="Campbell D.A."/>
            <person name="Sturm N.R."/>
            <person name="Liu G."/>
            <person name="Zhang H."/>
        </authorList>
    </citation>
    <scope>NUCLEOTIDE SEQUENCE</scope>
</reference>